<accession>A0A5B8I8M0</accession>
<evidence type="ECO:0000256" key="1">
    <source>
        <dbReference type="ARBA" id="ARBA00004370"/>
    </source>
</evidence>
<evidence type="ECO:0000256" key="4">
    <source>
        <dbReference type="SAM" id="SignalP"/>
    </source>
</evidence>
<organism evidence="7 8">
    <name type="scientific">Qingshengfaniella alkalisoli</name>
    <dbReference type="NCBI Taxonomy" id="2599296"/>
    <lineage>
        <taxon>Bacteria</taxon>
        <taxon>Pseudomonadati</taxon>
        <taxon>Pseudomonadota</taxon>
        <taxon>Alphaproteobacteria</taxon>
        <taxon>Rhodobacterales</taxon>
        <taxon>Paracoccaceae</taxon>
        <taxon>Qingshengfaniella</taxon>
    </lineage>
</organism>
<feature type="domain" description="POTRA" evidence="6">
    <location>
        <begin position="212"/>
        <end position="280"/>
    </location>
</feature>
<evidence type="ECO:0000313" key="7">
    <source>
        <dbReference type="EMBL" id="QDY69056.1"/>
    </source>
</evidence>
<dbReference type="Proteomes" id="UP000318483">
    <property type="component" value="Chromosome"/>
</dbReference>
<proteinExistence type="predicted"/>
<keyword evidence="4" id="KW-0732">Signal</keyword>
<dbReference type="Pfam" id="PF01103">
    <property type="entry name" value="Omp85"/>
    <property type="match status" value="1"/>
</dbReference>
<dbReference type="Gene3D" id="2.40.160.50">
    <property type="entry name" value="membrane protein fhac: a member of the omp85/tpsb transporter family"/>
    <property type="match status" value="1"/>
</dbReference>
<feature type="chain" id="PRO_5022861285" evidence="4">
    <location>
        <begin position="29"/>
        <end position="617"/>
    </location>
</feature>
<feature type="domain" description="Bacterial surface antigen (D15)" evidence="5">
    <location>
        <begin position="312"/>
        <end position="617"/>
    </location>
</feature>
<reference evidence="7 8" key="1">
    <citation type="submission" date="2019-07" db="EMBL/GenBank/DDBJ databases">
        <title>Litoreibacter alkalisoli sp. nov., isolated from saline-alkaline soil.</title>
        <authorList>
            <person name="Wang S."/>
            <person name="Xu L."/>
            <person name="Xing Y.-T."/>
            <person name="Sun J.-Q."/>
        </authorList>
    </citation>
    <scope>NUCLEOTIDE SEQUENCE [LARGE SCALE GENOMIC DNA]</scope>
    <source>
        <strain evidence="7 8">LN3S51</strain>
    </source>
</reference>
<dbReference type="OrthoDB" id="9769707at2"/>
<keyword evidence="2" id="KW-0812">Transmembrane</keyword>
<protein>
    <submittedName>
        <fullName evidence="7">Outer membrane protein assembly factor</fullName>
    </submittedName>
</protein>
<keyword evidence="2" id="KW-1134">Transmembrane beta strand</keyword>
<dbReference type="RefSeq" id="WP_146364299.1">
    <property type="nucleotide sequence ID" value="NZ_CP042261.1"/>
</dbReference>
<dbReference type="EMBL" id="CP042261">
    <property type="protein sequence ID" value="QDY69056.1"/>
    <property type="molecule type" value="Genomic_DNA"/>
</dbReference>
<dbReference type="KEGG" id="lit:FPZ52_05040"/>
<name>A0A5B8I8M0_9RHOB</name>
<keyword evidence="3" id="KW-0472">Membrane</keyword>
<dbReference type="InterPro" id="IPR000184">
    <property type="entry name" value="Bac_surfAg_D15"/>
</dbReference>
<dbReference type="InterPro" id="IPR039910">
    <property type="entry name" value="D15-like"/>
</dbReference>
<dbReference type="PANTHER" id="PTHR12815:SF42">
    <property type="entry name" value="BACTERIAL SURFACE ANTIGEN (D15) DOMAIN-CONTAINING PROTEIN"/>
    <property type="match status" value="1"/>
</dbReference>
<sequence>MTTTRPSASFRTALAALMLSVSAGSVQALERVDIRIEGPIDTEERETLQNRVSGASLSQKALDEEITDGQEIMASARSDYARILGVLYEEGYYGPSVSIMVDRREAAETSPFSAPQDVQIVQIIVQTGPRFRFGQTDIDPRAPDSVQPLATGFEVGKRARANVIGTAARTAVNEWKDLGYAKADVDTQDITADHNARRLNVDIGLNTGPRLRFGDVTIDGNSKIREERLRQILGWPRGERYSPDELQRSVTRLRRSGVFSTVNVRESDTPNPDGTLDYNLTLIENKPRRIGFGAEYSTLDGLLVNGFWLHRNVFGGAERFRIDGEIKDIGEAIDNPTTGSGVDYRLSARLTRPAAFGPDRDLFLYGNLEHNDEPDYVESLGSLGVGITRYFNEDLYAEIAIGLRYSHVEDDLGERDFTHLVLPSRVEWDERDDPGDAAEGYYLNVRATPFISTGESETGMQAYIDGRTYWGFGEETDTVLAARLQLGSVLGSSIKGTPPNYLFYSGGGNTVRGFEYESLGVEADGAHTGGRSFIGLSTEVRRKVTNAIGVVGFVDTGFVGPDSFYTEDGSWQTGVGLGIRYDTPIGPLRVDLATPVQSEDKDAFSAVELYIGVGQAF</sequence>
<keyword evidence="8" id="KW-1185">Reference proteome</keyword>
<evidence type="ECO:0000259" key="6">
    <source>
        <dbReference type="Pfam" id="PF07244"/>
    </source>
</evidence>
<evidence type="ECO:0000313" key="8">
    <source>
        <dbReference type="Proteomes" id="UP000318483"/>
    </source>
</evidence>
<comment type="subcellular location">
    <subcellularLocation>
        <location evidence="1">Membrane</location>
    </subcellularLocation>
</comment>
<dbReference type="PANTHER" id="PTHR12815">
    <property type="entry name" value="SORTING AND ASSEMBLY MACHINERY SAMM50 PROTEIN FAMILY MEMBER"/>
    <property type="match status" value="1"/>
</dbReference>
<dbReference type="Pfam" id="PF07244">
    <property type="entry name" value="POTRA"/>
    <property type="match status" value="1"/>
</dbReference>
<evidence type="ECO:0000256" key="2">
    <source>
        <dbReference type="ARBA" id="ARBA00022452"/>
    </source>
</evidence>
<evidence type="ECO:0000256" key="3">
    <source>
        <dbReference type="ARBA" id="ARBA00023136"/>
    </source>
</evidence>
<dbReference type="Gene3D" id="3.10.20.310">
    <property type="entry name" value="membrane protein fhac"/>
    <property type="match status" value="1"/>
</dbReference>
<feature type="signal peptide" evidence="4">
    <location>
        <begin position="1"/>
        <end position="28"/>
    </location>
</feature>
<dbReference type="AlphaFoldDB" id="A0A5B8I8M0"/>
<dbReference type="GO" id="GO:0019867">
    <property type="term" value="C:outer membrane"/>
    <property type="evidence" value="ECO:0007669"/>
    <property type="project" value="InterPro"/>
</dbReference>
<gene>
    <name evidence="7" type="ORF">FPZ52_05040</name>
</gene>
<dbReference type="InterPro" id="IPR010827">
    <property type="entry name" value="BamA/TamA_POTRA"/>
</dbReference>
<evidence type="ECO:0000259" key="5">
    <source>
        <dbReference type="Pfam" id="PF01103"/>
    </source>
</evidence>